<gene>
    <name evidence="1" type="ORF">PEBR_39645</name>
</gene>
<protein>
    <recommendedName>
        <fullName evidence="3">F-box domain-containing protein</fullName>
    </recommendedName>
</protein>
<name>A0A1S9R9Q1_PENBI</name>
<dbReference type="AlphaFoldDB" id="A0A1S9R9Q1"/>
<accession>A0A1S9R9Q1</accession>
<evidence type="ECO:0000313" key="1">
    <source>
        <dbReference type="EMBL" id="OOQ82249.1"/>
    </source>
</evidence>
<dbReference type="Proteomes" id="UP000190744">
    <property type="component" value="Unassembled WGS sequence"/>
</dbReference>
<sequence>MPSQASNAHASAQGQVPWLAAISPEIRLLILSFLTNRDRKCLRLTCKVLSDVTPLCLSRLFLSANPLDIEVFHAIADHPQFRRQIKEIIWDDARFVSTPPLSDDYWWEVIEGGIQSSPQLPELDSDSDSNSESSLPRWFRKECENNIQFIEHRKCWDRDLPHHITRQKQVDAQMSLHDCWELYQNYIEQQEEVISSRRDEKAFIYGLDRFPALKKVTVTPAVHGWLFSPLYETPMIRSLPYGFNYPIPRGWPTATFGENPTYPVIWSRAPETYKEQWHGVRIALRILAQHDDNISELSFDPFLLVTGINYSMVDQPSDEYNHFLAIMKRPRFSHLKLPLFVGGNGTYYWAQESRGYLYRALREAKDLEYVSLSTTIGPRPIDPPIILKNVFPVEHWPALRHFGLWRFDASKSDIIDLVKLLPRTLRSLDFGLNYFQTGGDCLNDLLEAIRIELRSDETIKPSVRIVMPGYMSMVGRGVWLDDEVNEFLYGSGENPMQGRDSKNPKFGMGTLRDLFEPEFTRPNLELRQLSELGIIRWP</sequence>
<reference evidence="2" key="1">
    <citation type="submission" date="2015-09" db="EMBL/GenBank/DDBJ databases">
        <authorList>
            <person name="Fill T.P."/>
            <person name="Baretta J.F."/>
            <person name="de Almeida L.G."/>
            <person name="Rocha M."/>
            <person name="de Souza D.H."/>
            <person name="Malavazi I."/>
            <person name="Cerdeira L.T."/>
            <person name="Hong H."/>
            <person name="Samborskyy M."/>
            <person name="de Vasconcelos A.T."/>
            <person name="Leadlay P."/>
            <person name="Rodrigues-Filho E."/>
        </authorList>
    </citation>
    <scope>NUCLEOTIDE SEQUENCE [LARGE SCALE GENOMIC DNA]</scope>
    <source>
        <strain evidence="2">LaBioMMi 136</strain>
    </source>
</reference>
<evidence type="ECO:0008006" key="3">
    <source>
        <dbReference type="Google" id="ProtNLM"/>
    </source>
</evidence>
<proteinExistence type="predicted"/>
<comment type="caution">
    <text evidence="1">The sequence shown here is derived from an EMBL/GenBank/DDBJ whole genome shotgun (WGS) entry which is preliminary data.</text>
</comment>
<evidence type="ECO:0000313" key="2">
    <source>
        <dbReference type="Proteomes" id="UP000190744"/>
    </source>
</evidence>
<organism evidence="1 2">
    <name type="scientific">Penicillium brasilianum</name>
    <dbReference type="NCBI Taxonomy" id="104259"/>
    <lineage>
        <taxon>Eukaryota</taxon>
        <taxon>Fungi</taxon>
        <taxon>Dikarya</taxon>
        <taxon>Ascomycota</taxon>
        <taxon>Pezizomycotina</taxon>
        <taxon>Eurotiomycetes</taxon>
        <taxon>Eurotiomycetidae</taxon>
        <taxon>Eurotiales</taxon>
        <taxon>Aspergillaceae</taxon>
        <taxon>Penicillium</taxon>
    </lineage>
</organism>
<dbReference type="EMBL" id="LJBN01000224">
    <property type="protein sequence ID" value="OOQ82249.1"/>
    <property type="molecule type" value="Genomic_DNA"/>
</dbReference>